<name>A0ABU6X797_9FABA</name>
<accession>A0ABU6X797</accession>
<comment type="caution">
    <text evidence="1">The sequence shown here is derived from an EMBL/GenBank/DDBJ whole genome shotgun (WGS) entry which is preliminary data.</text>
</comment>
<evidence type="ECO:0000313" key="1">
    <source>
        <dbReference type="EMBL" id="MED6193497.1"/>
    </source>
</evidence>
<dbReference type="EMBL" id="JASCZI010211512">
    <property type="protein sequence ID" value="MED6193497.1"/>
    <property type="molecule type" value="Genomic_DNA"/>
</dbReference>
<sequence>METENNTSNANIQDINADNQLHHNEPIHPNILDDLVGSMKHIPTDKGKKVIEDNVQLKKDTYILLSGSDPEDISTLVNGRKSSAINIIDLDEEIIAQSGNVNFTRTYLRTKAKKAARAAGDKELLNKDYMLNNDSLLGRKGSRPKASKGPKLLSKEIGCVLPVELKSKFRPTIEMHRHFRIVKFISMYLDTT</sequence>
<reference evidence="1 2" key="1">
    <citation type="journal article" date="2023" name="Plants (Basel)">
        <title>Bridging the Gap: Combining Genomics and Transcriptomics Approaches to Understand Stylosanthes scabra, an Orphan Legume from the Brazilian Caatinga.</title>
        <authorList>
            <person name="Ferreira-Neto J.R.C."/>
            <person name="da Silva M.D."/>
            <person name="Binneck E."/>
            <person name="de Melo N.F."/>
            <person name="da Silva R.H."/>
            <person name="de Melo A.L.T.M."/>
            <person name="Pandolfi V."/>
            <person name="Bustamante F.O."/>
            <person name="Brasileiro-Vidal A.C."/>
            <person name="Benko-Iseppon A.M."/>
        </authorList>
    </citation>
    <scope>NUCLEOTIDE SEQUENCE [LARGE SCALE GENOMIC DNA]</scope>
    <source>
        <tissue evidence="1">Leaves</tissue>
    </source>
</reference>
<proteinExistence type="predicted"/>
<organism evidence="1 2">
    <name type="scientific">Stylosanthes scabra</name>
    <dbReference type="NCBI Taxonomy" id="79078"/>
    <lineage>
        <taxon>Eukaryota</taxon>
        <taxon>Viridiplantae</taxon>
        <taxon>Streptophyta</taxon>
        <taxon>Embryophyta</taxon>
        <taxon>Tracheophyta</taxon>
        <taxon>Spermatophyta</taxon>
        <taxon>Magnoliopsida</taxon>
        <taxon>eudicotyledons</taxon>
        <taxon>Gunneridae</taxon>
        <taxon>Pentapetalae</taxon>
        <taxon>rosids</taxon>
        <taxon>fabids</taxon>
        <taxon>Fabales</taxon>
        <taxon>Fabaceae</taxon>
        <taxon>Papilionoideae</taxon>
        <taxon>50 kb inversion clade</taxon>
        <taxon>dalbergioids sensu lato</taxon>
        <taxon>Dalbergieae</taxon>
        <taxon>Pterocarpus clade</taxon>
        <taxon>Stylosanthes</taxon>
    </lineage>
</organism>
<evidence type="ECO:0000313" key="2">
    <source>
        <dbReference type="Proteomes" id="UP001341840"/>
    </source>
</evidence>
<gene>
    <name evidence="1" type="ORF">PIB30_020112</name>
</gene>
<protein>
    <submittedName>
        <fullName evidence="1">Uncharacterized protein</fullName>
    </submittedName>
</protein>
<keyword evidence="2" id="KW-1185">Reference proteome</keyword>
<dbReference type="Proteomes" id="UP001341840">
    <property type="component" value="Unassembled WGS sequence"/>
</dbReference>